<dbReference type="Proteomes" id="UP000232883">
    <property type="component" value="Chromosome"/>
</dbReference>
<evidence type="ECO:0000313" key="2">
    <source>
        <dbReference type="EMBL" id="AUD06986.1"/>
    </source>
</evidence>
<dbReference type="OrthoDB" id="9812611at2"/>
<organism evidence="2 3">
    <name type="scientific">Spirosoma pollinicola</name>
    <dbReference type="NCBI Taxonomy" id="2057025"/>
    <lineage>
        <taxon>Bacteria</taxon>
        <taxon>Pseudomonadati</taxon>
        <taxon>Bacteroidota</taxon>
        <taxon>Cytophagia</taxon>
        <taxon>Cytophagales</taxon>
        <taxon>Cytophagaceae</taxon>
        <taxon>Spirosoma</taxon>
    </lineage>
</organism>
<dbReference type="InterPro" id="IPR013557">
    <property type="entry name" value="AntA/B_antirep"/>
</dbReference>
<accession>A0A2K8ZAS1</accession>
<evidence type="ECO:0000259" key="1">
    <source>
        <dbReference type="Pfam" id="PF08346"/>
    </source>
</evidence>
<keyword evidence="3" id="KW-1185">Reference proteome</keyword>
<dbReference type="Pfam" id="PF08346">
    <property type="entry name" value="AntA"/>
    <property type="match status" value="1"/>
</dbReference>
<evidence type="ECO:0000313" key="3">
    <source>
        <dbReference type="Proteomes" id="UP000232883"/>
    </source>
</evidence>
<protein>
    <recommendedName>
        <fullName evidence="1">AntA/AntB antirepressor domain-containing protein</fullName>
    </recommendedName>
</protein>
<sequence length="217" mass="25030">MYEVCTTLAHWSKKNIVNNQFDQENVDWIILDIMSSSNNGSMTTDYELTFDFAERLSMVAQTDKGEEIRRWFQSLKKKVEALPASQDDLILMLAQRNVETAKRLSVIEERLDRFEQIQQTAATELLALPAPTEPMAEIPTESQIIRLVNSYSQAKSVAQPEVWRKLYTELLYRYRISVNAYKRPPGESKIQMLKRVGHLDKLYVVATNVLQMPQANA</sequence>
<dbReference type="AlphaFoldDB" id="A0A2K8ZAS1"/>
<proteinExistence type="predicted"/>
<gene>
    <name evidence="2" type="ORF">CWM47_37315</name>
</gene>
<dbReference type="EMBL" id="CP025096">
    <property type="protein sequence ID" value="AUD06986.1"/>
    <property type="molecule type" value="Genomic_DNA"/>
</dbReference>
<feature type="domain" description="AntA/AntB antirepressor" evidence="1">
    <location>
        <begin position="6"/>
        <end position="62"/>
    </location>
</feature>
<dbReference type="RefSeq" id="WP_100993511.1">
    <property type="nucleotide sequence ID" value="NZ_CP025096.1"/>
</dbReference>
<reference evidence="2 3" key="1">
    <citation type="submission" date="2017-11" db="EMBL/GenBank/DDBJ databases">
        <title>Taxonomic description and genome sequences of Spirosoma HA7 sp. nov., isolated from pollen microhabitat of Corylus avellana.</title>
        <authorList>
            <person name="Ambika Manirajan B."/>
            <person name="Suarez C."/>
            <person name="Ratering S."/>
            <person name="Geissler-Plaum R."/>
            <person name="Cardinale M."/>
            <person name="Sylvia S."/>
        </authorList>
    </citation>
    <scope>NUCLEOTIDE SEQUENCE [LARGE SCALE GENOMIC DNA]</scope>
    <source>
        <strain evidence="2 3">HA7</strain>
    </source>
</reference>
<name>A0A2K8ZAS1_9BACT</name>
<dbReference type="KEGG" id="spir:CWM47_37315"/>